<name>A0AAE3I974_9EURY</name>
<dbReference type="InterPro" id="IPR002372">
    <property type="entry name" value="PQQ_rpt_dom"/>
</dbReference>
<dbReference type="InterPro" id="IPR035986">
    <property type="entry name" value="PKD_dom_sf"/>
</dbReference>
<evidence type="ECO:0000313" key="5">
    <source>
        <dbReference type="Proteomes" id="UP001208186"/>
    </source>
</evidence>
<dbReference type="InterPro" id="IPR000601">
    <property type="entry name" value="PKD_dom"/>
</dbReference>
<dbReference type="Gene3D" id="2.60.40.10">
    <property type="entry name" value="Immunoglobulins"/>
    <property type="match status" value="2"/>
</dbReference>
<dbReference type="SMART" id="SM00564">
    <property type="entry name" value="PQQ"/>
    <property type="match status" value="7"/>
</dbReference>
<dbReference type="AlphaFoldDB" id="A0AAE3I974"/>
<dbReference type="Gene3D" id="2.130.10.10">
    <property type="entry name" value="YVTN repeat-like/Quinoprotein amine dehydrogenase"/>
    <property type="match status" value="1"/>
</dbReference>
<dbReference type="PANTHER" id="PTHR34512:SF30">
    <property type="entry name" value="OUTER MEMBRANE PROTEIN ASSEMBLY FACTOR BAMB"/>
    <property type="match status" value="1"/>
</dbReference>
<dbReference type="Pfam" id="PF13360">
    <property type="entry name" value="PQQ_2"/>
    <property type="match status" value="2"/>
</dbReference>
<dbReference type="RefSeq" id="WP_315908024.1">
    <property type="nucleotide sequence ID" value="NZ_JAOPKC010000002.1"/>
</dbReference>
<dbReference type="EMBL" id="JAOPKD010000002">
    <property type="protein sequence ID" value="MCU4726190.1"/>
    <property type="molecule type" value="Genomic_DNA"/>
</dbReference>
<evidence type="ECO:0000256" key="1">
    <source>
        <dbReference type="SAM" id="MobiDB-lite"/>
    </source>
</evidence>
<evidence type="ECO:0000313" key="4">
    <source>
        <dbReference type="EMBL" id="MCU4726190.1"/>
    </source>
</evidence>
<dbReference type="SUPFAM" id="SSF50998">
    <property type="entry name" value="Quinoprotein alcohol dehydrogenase-like"/>
    <property type="match status" value="2"/>
</dbReference>
<organism evidence="4 6">
    <name type="scientific">Halapricum hydrolyticum</name>
    <dbReference type="NCBI Taxonomy" id="2979991"/>
    <lineage>
        <taxon>Archaea</taxon>
        <taxon>Methanobacteriati</taxon>
        <taxon>Methanobacteriota</taxon>
        <taxon>Stenosarchaea group</taxon>
        <taxon>Halobacteria</taxon>
        <taxon>Halobacteriales</taxon>
        <taxon>Haloarculaceae</taxon>
        <taxon>Halapricum</taxon>
    </lineage>
</organism>
<dbReference type="PROSITE" id="PS51318">
    <property type="entry name" value="TAT"/>
    <property type="match status" value="1"/>
</dbReference>
<gene>
    <name evidence="4" type="ORF">OB914_04280</name>
    <name evidence="3" type="ORF">OB916_04205</name>
</gene>
<dbReference type="SMART" id="SM00089">
    <property type="entry name" value="PKD"/>
    <property type="match status" value="2"/>
</dbReference>
<evidence type="ECO:0000259" key="2">
    <source>
        <dbReference type="PROSITE" id="PS50093"/>
    </source>
</evidence>
<dbReference type="Proteomes" id="UP001209746">
    <property type="component" value="Unassembled WGS sequence"/>
</dbReference>
<feature type="domain" description="PKD" evidence="2">
    <location>
        <begin position="382"/>
        <end position="461"/>
    </location>
</feature>
<dbReference type="InterPro" id="IPR006311">
    <property type="entry name" value="TAT_signal"/>
</dbReference>
<dbReference type="InterPro" id="IPR015943">
    <property type="entry name" value="WD40/YVTN_repeat-like_dom_sf"/>
</dbReference>
<keyword evidence="5" id="KW-1185">Reference proteome</keyword>
<dbReference type="InterPro" id="IPR013783">
    <property type="entry name" value="Ig-like_fold"/>
</dbReference>
<feature type="compositionally biased region" description="Polar residues" evidence="1">
    <location>
        <begin position="649"/>
        <end position="688"/>
    </location>
</feature>
<feature type="compositionally biased region" description="Polar residues" evidence="1">
    <location>
        <begin position="593"/>
        <end position="602"/>
    </location>
</feature>
<feature type="region of interest" description="Disordered" evidence="1">
    <location>
        <begin position="34"/>
        <end position="59"/>
    </location>
</feature>
<sequence>MTERASSTRRRYLQALGVVTAGVGLAGESARRAASATDGSWPQFGYDGTNAGHAPSSDVPEVNAASQWRFKDGDVSGSQPVVADGRLFVTVGDDVYGISLDDGEQLWQERAEYAVGSTPAVADGTVFVGVDNNLRAVSVDGSESQTYLSAGTDERIETSPVVADGIVYAGVRGNNGTLYALDATSGDEVWTSRTWAPIRSSPAVAGGVVYVGNDFGRVYAVDAADGTDLWKVNVSDDPIRSAVVVGDETIYVADAAGVLHAIRNEESHWSRDLGVPVDVSPAAADGTVYVPDSDGTLHALDPEDGSERWTASVDGTGTTPIVASGVVFVGTDAGTIYAFDATDGTELYTADAGSPVLSAPSAANGRLYVRTRDNVAAFSEYVSAAFEFEPASPKTLETITFDASASGPDSLVSSYEWSIDGEQATGPIVETTFDTRGTYEVALTVESEGGLTDTVTKSVPVANRPPTAVIEYTPSSPNPGETVTFSAAGSNDPDGEITRYNWIIGAEGKAGEVVDHTFDNPGEYSIQLTVRDDTGTEDVIRQTITVTESTPTPEPTPTPDPTPTPTPDPTPTPTPDPTPTQTPSPPGSGGNGSQNADSSASTDDGLIPIGAGVLATLTGVAGWLHFGRNPPEDILREGSSPAEPADQPVSESSEPADQPGSESSEPADQPGSESSKPADQPVSESSEPADQPVSDDTDE</sequence>
<dbReference type="SUPFAM" id="SSF49299">
    <property type="entry name" value="PKD domain"/>
    <property type="match status" value="2"/>
</dbReference>
<feature type="compositionally biased region" description="Pro residues" evidence="1">
    <location>
        <begin position="552"/>
        <end position="586"/>
    </location>
</feature>
<dbReference type="Pfam" id="PF18911">
    <property type="entry name" value="PKD_4"/>
    <property type="match status" value="2"/>
</dbReference>
<proteinExistence type="predicted"/>
<dbReference type="Gene3D" id="2.40.128.630">
    <property type="match status" value="1"/>
</dbReference>
<evidence type="ECO:0000313" key="3">
    <source>
        <dbReference type="EMBL" id="MCU4717263.1"/>
    </source>
</evidence>
<dbReference type="Proteomes" id="UP001208186">
    <property type="component" value="Unassembled WGS sequence"/>
</dbReference>
<feature type="region of interest" description="Disordered" evidence="1">
    <location>
        <begin position="544"/>
        <end position="604"/>
    </location>
</feature>
<evidence type="ECO:0000313" key="6">
    <source>
        <dbReference type="Proteomes" id="UP001209746"/>
    </source>
</evidence>
<dbReference type="EMBL" id="JAOPKC010000002">
    <property type="protein sequence ID" value="MCU4717263.1"/>
    <property type="molecule type" value="Genomic_DNA"/>
</dbReference>
<dbReference type="PROSITE" id="PS50093">
    <property type="entry name" value="PKD"/>
    <property type="match status" value="2"/>
</dbReference>
<reference evidence="4" key="1">
    <citation type="submission" date="2023-02" db="EMBL/GenBank/DDBJ databases">
        <title>Enrichment on poylsaccharides allowed isolation of novel metabolic and taxonomic groups of Haloarchaea.</title>
        <authorList>
            <person name="Sorokin D.Y."/>
            <person name="Elcheninov A.G."/>
            <person name="Khizhniak T.V."/>
            <person name="Kolganova T.V."/>
            <person name="Kublanov I.V."/>
        </authorList>
    </citation>
    <scope>NUCLEOTIDE SEQUENCE</scope>
    <source>
        <strain evidence="3 5">HArc-curdl5-1</strain>
        <strain evidence="4">HArc-curdl7</strain>
    </source>
</reference>
<dbReference type="PANTHER" id="PTHR34512">
    <property type="entry name" value="CELL SURFACE PROTEIN"/>
    <property type="match status" value="1"/>
</dbReference>
<dbReference type="InterPro" id="IPR011047">
    <property type="entry name" value="Quinoprotein_ADH-like_sf"/>
</dbReference>
<dbReference type="InterPro" id="IPR018391">
    <property type="entry name" value="PQQ_b-propeller_rpt"/>
</dbReference>
<feature type="region of interest" description="Disordered" evidence="1">
    <location>
        <begin position="629"/>
        <end position="699"/>
    </location>
</feature>
<dbReference type="Gene3D" id="2.40.10.480">
    <property type="match status" value="1"/>
</dbReference>
<dbReference type="CDD" id="cd00146">
    <property type="entry name" value="PKD"/>
    <property type="match status" value="2"/>
</dbReference>
<dbReference type="InterPro" id="IPR022409">
    <property type="entry name" value="PKD/Chitinase_dom"/>
</dbReference>
<comment type="caution">
    <text evidence="4">The sequence shown here is derived from an EMBL/GenBank/DDBJ whole genome shotgun (WGS) entry which is preliminary data.</text>
</comment>
<feature type="domain" description="PKD" evidence="2">
    <location>
        <begin position="466"/>
        <end position="547"/>
    </location>
</feature>
<accession>A0AAE3I974</accession>
<protein>
    <submittedName>
        <fullName evidence="4">PQQ-binding-like beta-propeller repeat protein</fullName>
    </submittedName>
</protein>